<feature type="domain" description="HTH lysR-type" evidence="5">
    <location>
        <begin position="4"/>
        <end position="61"/>
    </location>
</feature>
<name>A0ABU2HWC6_9RHOB</name>
<accession>A0ABU2HWC6</accession>
<evidence type="ECO:0000256" key="2">
    <source>
        <dbReference type="ARBA" id="ARBA00023015"/>
    </source>
</evidence>
<reference evidence="7" key="1">
    <citation type="submission" date="2023-07" db="EMBL/GenBank/DDBJ databases">
        <title>Paracoccus sp. MBLB3053 whole genome sequence.</title>
        <authorList>
            <person name="Hwang C.Y."/>
            <person name="Cho E.-S."/>
            <person name="Seo M.-J."/>
        </authorList>
    </citation>
    <scope>NUCLEOTIDE SEQUENCE [LARGE SCALE GENOMIC DNA]</scope>
    <source>
        <strain evidence="7">MBLB3053</strain>
    </source>
</reference>
<proteinExistence type="inferred from homology"/>
<evidence type="ECO:0000313" key="7">
    <source>
        <dbReference type="Proteomes" id="UP001269144"/>
    </source>
</evidence>
<evidence type="ECO:0000313" key="6">
    <source>
        <dbReference type="EMBL" id="MDS9469361.1"/>
    </source>
</evidence>
<evidence type="ECO:0000256" key="4">
    <source>
        <dbReference type="ARBA" id="ARBA00023163"/>
    </source>
</evidence>
<dbReference type="InterPro" id="IPR000847">
    <property type="entry name" value="LysR_HTH_N"/>
</dbReference>
<dbReference type="EMBL" id="JAVQLW010000003">
    <property type="protein sequence ID" value="MDS9469361.1"/>
    <property type="molecule type" value="Genomic_DNA"/>
</dbReference>
<evidence type="ECO:0000256" key="1">
    <source>
        <dbReference type="ARBA" id="ARBA00009437"/>
    </source>
</evidence>
<dbReference type="InterPro" id="IPR036390">
    <property type="entry name" value="WH_DNA-bd_sf"/>
</dbReference>
<evidence type="ECO:0000256" key="3">
    <source>
        <dbReference type="ARBA" id="ARBA00023125"/>
    </source>
</evidence>
<dbReference type="Proteomes" id="UP001269144">
    <property type="component" value="Unassembled WGS sequence"/>
</dbReference>
<evidence type="ECO:0000259" key="5">
    <source>
        <dbReference type="PROSITE" id="PS50931"/>
    </source>
</evidence>
<dbReference type="SUPFAM" id="SSF46785">
    <property type="entry name" value="Winged helix' DNA-binding domain"/>
    <property type="match status" value="1"/>
</dbReference>
<dbReference type="RefSeq" id="WP_311161969.1">
    <property type="nucleotide sequence ID" value="NZ_JAVQLW010000003.1"/>
</dbReference>
<dbReference type="Gene3D" id="1.10.10.10">
    <property type="entry name" value="Winged helix-like DNA-binding domain superfamily/Winged helix DNA-binding domain"/>
    <property type="match status" value="1"/>
</dbReference>
<keyword evidence="2" id="KW-0805">Transcription regulation</keyword>
<dbReference type="PANTHER" id="PTHR30537:SF5">
    <property type="entry name" value="HTH-TYPE TRANSCRIPTIONAL ACTIVATOR TTDR-RELATED"/>
    <property type="match status" value="1"/>
</dbReference>
<keyword evidence="4" id="KW-0804">Transcription</keyword>
<dbReference type="SUPFAM" id="SSF53850">
    <property type="entry name" value="Periplasmic binding protein-like II"/>
    <property type="match status" value="1"/>
</dbReference>
<dbReference type="Pfam" id="PF03466">
    <property type="entry name" value="LysR_substrate"/>
    <property type="match status" value="1"/>
</dbReference>
<dbReference type="InterPro" id="IPR036388">
    <property type="entry name" value="WH-like_DNA-bd_sf"/>
</dbReference>
<sequence length="309" mass="34263">MRNVDLGWIRVFVEVARVGTLSEAARNLNLTQPAVSYQIRRAETELGVALLHRLHRGVQPTEAGARLYDILSRTVVQVDDLALRIRRGTEKTGLRVLTDYAFSALWMIPRMHEFRETYPDLDLQIVAAQRPALAHLEEGDIAVAFGSREDMGAEAILLMPETVVPVCAPDYEFRGFAHANLIHLDSASPAPWFDWAGYLDRAGLEARPAADGTSMRFNTYSLVIEAASAGQGVALGWRGLVDFHLKRGTLIEIGPELTAQNRGYFLLEGKSENAVTSPLRDWLLSYRVDRGVADQWSTTNSALRSGQSC</sequence>
<dbReference type="PRINTS" id="PR00039">
    <property type="entry name" value="HTHLYSR"/>
</dbReference>
<protein>
    <submittedName>
        <fullName evidence="6">LysR substrate-binding domain-containing protein</fullName>
    </submittedName>
</protein>
<comment type="similarity">
    <text evidence="1">Belongs to the LysR transcriptional regulatory family.</text>
</comment>
<dbReference type="Gene3D" id="3.40.190.10">
    <property type="entry name" value="Periplasmic binding protein-like II"/>
    <property type="match status" value="2"/>
</dbReference>
<keyword evidence="3" id="KW-0238">DNA-binding</keyword>
<comment type="caution">
    <text evidence="6">The sequence shown here is derived from an EMBL/GenBank/DDBJ whole genome shotgun (WGS) entry which is preliminary data.</text>
</comment>
<dbReference type="PANTHER" id="PTHR30537">
    <property type="entry name" value="HTH-TYPE TRANSCRIPTIONAL REGULATOR"/>
    <property type="match status" value="1"/>
</dbReference>
<gene>
    <name evidence="6" type="ORF">RGQ15_17500</name>
</gene>
<dbReference type="Pfam" id="PF00126">
    <property type="entry name" value="HTH_1"/>
    <property type="match status" value="1"/>
</dbReference>
<dbReference type="InterPro" id="IPR058163">
    <property type="entry name" value="LysR-type_TF_proteobact-type"/>
</dbReference>
<keyword evidence="7" id="KW-1185">Reference proteome</keyword>
<organism evidence="6 7">
    <name type="scientific">Paracoccus aurantius</name>
    <dbReference type="NCBI Taxonomy" id="3073814"/>
    <lineage>
        <taxon>Bacteria</taxon>
        <taxon>Pseudomonadati</taxon>
        <taxon>Pseudomonadota</taxon>
        <taxon>Alphaproteobacteria</taxon>
        <taxon>Rhodobacterales</taxon>
        <taxon>Paracoccaceae</taxon>
        <taxon>Paracoccus</taxon>
    </lineage>
</organism>
<dbReference type="PROSITE" id="PS50931">
    <property type="entry name" value="HTH_LYSR"/>
    <property type="match status" value="1"/>
</dbReference>
<dbReference type="InterPro" id="IPR005119">
    <property type="entry name" value="LysR_subst-bd"/>
</dbReference>